<organism evidence="1 2">
    <name type="scientific">Filobacillus milosensis</name>
    <dbReference type="NCBI Taxonomy" id="94137"/>
    <lineage>
        <taxon>Bacteria</taxon>
        <taxon>Bacillati</taxon>
        <taxon>Bacillota</taxon>
        <taxon>Bacilli</taxon>
        <taxon>Bacillales</taxon>
        <taxon>Bacillaceae</taxon>
        <taxon>Filobacillus</taxon>
    </lineage>
</organism>
<name>A0A4Y8IBB1_9BACI</name>
<dbReference type="InterPro" id="IPR030910">
    <property type="entry name" value="SLAP_dom"/>
</dbReference>
<keyword evidence="2" id="KW-1185">Reference proteome</keyword>
<sequence length="126" mass="14835">MQKLQFEKKWDKTISDQDRSKIEEVFDETQESDEEFEAVTVWHANNHKGELLVTALIHNRSDQTVLFRDTDVIYKTLDEQIAERTFDIPALQIPPKTSMPWTFIFPDFTLEDSNLGLLKITNYVKK</sequence>
<evidence type="ECO:0000313" key="2">
    <source>
        <dbReference type="Proteomes" id="UP000297975"/>
    </source>
</evidence>
<dbReference type="OrthoDB" id="1907642at2"/>
<gene>
    <name evidence="1" type="ORF">E3U55_16620</name>
</gene>
<comment type="caution">
    <text evidence="1">The sequence shown here is derived from an EMBL/GenBank/DDBJ whole genome shotgun (WGS) entry which is preliminary data.</text>
</comment>
<dbReference type="RefSeq" id="WP_134341598.1">
    <property type="nucleotide sequence ID" value="NZ_SOPW01000030.1"/>
</dbReference>
<dbReference type="Proteomes" id="UP000297975">
    <property type="component" value="Unassembled WGS sequence"/>
</dbReference>
<reference evidence="1 2" key="1">
    <citation type="submission" date="2019-03" db="EMBL/GenBank/DDBJ databases">
        <authorList>
            <person name="He R.-H."/>
        </authorList>
    </citation>
    <scope>NUCLEOTIDE SEQUENCE [LARGE SCALE GENOMIC DNA]</scope>
    <source>
        <strain evidence="2">SH 714</strain>
    </source>
</reference>
<accession>A0A4Y8IBB1</accession>
<dbReference type="EMBL" id="SOPW01000030">
    <property type="protein sequence ID" value="TFB13109.1"/>
    <property type="molecule type" value="Genomic_DNA"/>
</dbReference>
<dbReference type="NCBIfam" id="TIGR04398">
    <property type="entry name" value="SLAP_DUP"/>
    <property type="match status" value="1"/>
</dbReference>
<proteinExistence type="predicted"/>
<evidence type="ECO:0000313" key="1">
    <source>
        <dbReference type="EMBL" id="TFB13109.1"/>
    </source>
</evidence>
<protein>
    <submittedName>
        <fullName evidence="1">SLAP domain-containing protein</fullName>
    </submittedName>
</protein>
<dbReference type="AlphaFoldDB" id="A0A4Y8IBB1"/>